<protein>
    <submittedName>
        <fullName evidence="1">Uncharacterized protein</fullName>
    </submittedName>
</protein>
<dbReference type="EMBL" id="CAXKWB010002165">
    <property type="protein sequence ID" value="CAL4066318.1"/>
    <property type="molecule type" value="Genomic_DNA"/>
</dbReference>
<proteinExistence type="predicted"/>
<reference evidence="1 2" key="1">
    <citation type="submission" date="2024-05" db="EMBL/GenBank/DDBJ databases">
        <authorList>
            <person name="Wallberg A."/>
        </authorList>
    </citation>
    <scope>NUCLEOTIDE SEQUENCE [LARGE SCALE GENOMIC DNA]</scope>
</reference>
<name>A0AAV2Q0W2_MEGNR</name>
<dbReference type="AlphaFoldDB" id="A0AAV2Q0W2"/>
<dbReference type="Proteomes" id="UP001497623">
    <property type="component" value="Unassembled WGS sequence"/>
</dbReference>
<evidence type="ECO:0000313" key="1">
    <source>
        <dbReference type="EMBL" id="CAL4066318.1"/>
    </source>
</evidence>
<accession>A0AAV2Q0W2</accession>
<organism evidence="1 2">
    <name type="scientific">Meganyctiphanes norvegica</name>
    <name type="common">Northern krill</name>
    <name type="synonym">Thysanopoda norvegica</name>
    <dbReference type="NCBI Taxonomy" id="48144"/>
    <lineage>
        <taxon>Eukaryota</taxon>
        <taxon>Metazoa</taxon>
        <taxon>Ecdysozoa</taxon>
        <taxon>Arthropoda</taxon>
        <taxon>Crustacea</taxon>
        <taxon>Multicrustacea</taxon>
        <taxon>Malacostraca</taxon>
        <taxon>Eumalacostraca</taxon>
        <taxon>Eucarida</taxon>
        <taxon>Euphausiacea</taxon>
        <taxon>Euphausiidae</taxon>
        <taxon>Meganyctiphanes</taxon>
    </lineage>
</organism>
<keyword evidence="2" id="KW-1185">Reference proteome</keyword>
<evidence type="ECO:0000313" key="2">
    <source>
        <dbReference type="Proteomes" id="UP001497623"/>
    </source>
</evidence>
<gene>
    <name evidence="1" type="ORF">MNOR_LOCUS5565</name>
</gene>
<sequence length="456" mass="51512">MEEEDIYQVIHRKGVLNTGEYFFNYCNESIYDLIGLSPNDVVCGSWYTLDKSQQSLYNRNKDVIVKRQLSQLDISCHNFLFHVATDYLAKRGKKMHKNLKNKIKIIVTLRNTLSHNKNNEIWEIKKIIINDNTKISLNDKVLKDELNEMLLLYDDIFKELGTYLGKPPPTKEITCIGNLVGMYIKAVDTPSLLIEKINTIENAFKKAVTELCNTAHKVDTSTLQMENTALKVDASTRQMENTALKVDASTCQMENTLKVDASTCQMETLLKVDASTHKWKTLSQSSKTASTCQMENTALKVDASTCQMENTALKVDASTHQMENTALKVDASTCQMENTALKVDASTRQMENTALKVDASTCQMENTNGKHCSQSRCKHSSNGKHCSQSRCKHLSNGKYLSNTRDKNSTNGKHCPQSRCKHSTNGNFCTNNRCKHSTYEKHFSINGKYGSQTRTFI</sequence>
<comment type="caution">
    <text evidence="1">The sequence shown here is derived from an EMBL/GenBank/DDBJ whole genome shotgun (WGS) entry which is preliminary data.</text>
</comment>